<organism evidence="2 3">
    <name type="scientific">Chryseobacterium scophthalmum</name>
    <dbReference type="NCBI Taxonomy" id="59733"/>
    <lineage>
        <taxon>Bacteria</taxon>
        <taxon>Pseudomonadati</taxon>
        <taxon>Bacteroidota</taxon>
        <taxon>Flavobacteriia</taxon>
        <taxon>Flavobacteriales</taxon>
        <taxon>Weeksellaceae</taxon>
        <taxon>Chryseobacterium group</taxon>
        <taxon>Chryseobacterium</taxon>
    </lineage>
</organism>
<dbReference type="OrthoDB" id="9918353at2"/>
<dbReference type="STRING" id="59733.SAMN05421769_3120"/>
<evidence type="ECO:0000313" key="3">
    <source>
        <dbReference type="Proteomes" id="UP000184782"/>
    </source>
</evidence>
<accession>A0A1N6I861</accession>
<protein>
    <submittedName>
        <fullName evidence="2">Uncharacterized protein</fullName>
    </submittedName>
</protein>
<proteinExistence type="predicted"/>
<evidence type="ECO:0000313" key="2">
    <source>
        <dbReference type="EMBL" id="SIO28218.1"/>
    </source>
</evidence>
<keyword evidence="3" id="KW-1185">Reference proteome</keyword>
<keyword evidence="1" id="KW-0732">Signal</keyword>
<gene>
    <name evidence="2" type="ORF">SAMN05421769_3120</name>
</gene>
<dbReference type="RefSeq" id="WP_074231316.1">
    <property type="nucleotide sequence ID" value="NZ_FSRQ01000003.1"/>
</dbReference>
<dbReference type="AlphaFoldDB" id="A0A1N6I861"/>
<feature type="signal peptide" evidence="1">
    <location>
        <begin position="1"/>
        <end position="27"/>
    </location>
</feature>
<name>A0A1N6I861_9FLAO</name>
<dbReference type="EMBL" id="FSRQ01000003">
    <property type="protein sequence ID" value="SIO28218.1"/>
    <property type="molecule type" value="Genomic_DNA"/>
</dbReference>
<dbReference type="Proteomes" id="UP000184782">
    <property type="component" value="Unassembled WGS sequence"/>
</dbReference>
<evidence type="ECO:0000256" key="1">
    <source>
        <dbReference type="SAM" id="SignalP"/>
    </source>
</evidence>
<feature type="chain" id="PRO_5012545889" evidence="1">
    <location>
        <begin position="28"/>
        <end position="110"/>
    </location>
</feature>
<reference evidence="3" key="1">
    <citation type="submission" date="2016-12" db="EMBL/GenBank/DDBJ databases">
        <authorList>
            <person name="Varghese N."/>
            <person name="Submissions S."/>
        </authorList>
    </citation>
    <scope>NUCLEOTIDE SEQUENCE [LARGE SCALE GENOMIC DNA]</scope>
    <source>
        <strain evidence="3">DSM 16779</strain>
    </source>
</reference>
<sequence length="110" mass="12804">MKNKTIIKNYVLITLICFSFVPFIALSQTKTENKKGYGLATGGYKPNRQEAPPKQKINLEERAYENECYRSLGFTVKNYGYNKDGKFYSWGVRLKNNYSKAVQLRYKLIV</sequence>